<name>A0A9D4T367_RHISA</name>
<proteinExistence type="predicted"/>
<keyword evidence="3" id="KW-1185">Reference proteome</keyword>
<feature type="compositionally biased region" description="Basic and acidic residues" evidence="1">
    <location>
        <begin position="115"/>
        <end position="131"/>
    </location>
</feature>
<evidence type="ECO:0000256" key="1">
    <source>
        <dbReference type="SAM" id="MobiDB-lite"/>
    </source>
</evidence>
<gene>
    <name evidence="2" type="ORF">HPB52_021938</name>
</gene>
<reference evidence="2" key="1">
    <citation type="journal article" date="2020" name="Cell">
        <title>Large-Scale Comparative Analyses of Tick Genomes Elucidate Their Genetic Diversity and Vector Capacities.</title>
        <authorList>
            <consortium name="Tick Genome and Microbiome Consortium (TIGMIC)"/>
            <person name="Jia N."/>
            <person name="Wang J."/>
            <person name="Shi W."/>
            <person name="Du L."/>
            <person name="Sun Y."/>
            <person name="Zhan W."/>
            <person name="Jiang J.F."/>
            <person name="Wang Q."/>
            <person name="Zhang B."/>
            <person name="Ji P."/>
            <person name="Bell-Sakyi L."/>
            <person name="Cui X.M."/>
            <person name="Yuan T.T."/>
            <person name="Jiang B.G."/>
            <person name="Yang W.F."/>
            <person name="Lam T.T."/>
            <person name="Chang Q.C."/>
            <person name="Ding S.J."/>
            <person name="Wang X.J."/>
            <person name="Zhu J.G."/>
            <person name="Ruan X.D."/>
            <person name="Zhao L."/>
            <person name="Wei J.T."/>
            <person name="Ye R.Z."/>
            <person name="Que T.C."/>
            <person name="Du C.H."/>
            <person name="Zhou Y.H."/>
            <person name="Cheng J.X."/>
            <person name="Dai P.F."/>
            <person name="Guo W.B."/>
            <person name="Han X.H."/>
            <person name="Huang E.J."/>
            <person name="Li L.F."/>
            <person name="Wei W."/>
            <person name="Gao Y.C."/>
            <person name="Liu J.Z."/>
            <person name="Shao H.Z."/>
            <person name="Wang X."/>
            <person name="Wang C.C."/>
            <person name="Yang T.C."/>
            <person name="Huo Q.B."/>
            <person name="Li W."/>
            <person name="Chen H.Y."/>
            <person name="Chen S.E."/>
            <person name="Zhou L.G."/>
            <person name="Ni X.B."/>
            <person name="Tian J.H."/>
            <person name="Sheng Y."/>
            <person name="Liu T."/>
            <person name="Pan Y.S."/>
            <person name="Xia L.Y."/>
            <person name="Li J."/>
            <person name="Zhao F."/>
            <person name="Cao W.C."/>
        </authorList>
    </citation>
    <scope>NUCLEOTIDE SEQUENCE</scope>
    <source>
        <strain evidence="2">Rsan-2018</strain>
    </source>
</reference>
<sequence length="131" mass="14820">MFQSFSSRPGYFDLLDRRIDLPSTSSIVASAAGLVPSRRAVVVWMDESVAGSFEEDVPQVRFYKDWLRVLCDPNIRDAPTVGLKERQGAPEGRALNLSDVPIPEKFQNVLRRGPKFSEEPSVRPEERRCPE</sequence>
<dbReference type="EMBL" id="JABSTV010001248">
    <property type="protein sequence ID" value="KAH7969780.1"/>
    <property type="molecule type" value="Genomic_DNA"/>
</dbReference>
<feature type="region of interest" description="Disordered" evidence="1">
    <location>
        <begin position="112"/>
        <end position="131"/>
    </location>
</feature>
<evidence type="ECO:0000313" key="3">
    <source>
        <dbReference type="Proteomes" id="UP000821837"/>
    </source>
</evidence>
<evidence type="ECO:0000313" key="2">
    <source>
        <dbReference type="EMBL" id="KAH7969780.1"/>
    </source>
</evidence>
<protein>
    <submittedName>
        <fullName evidence="2">Uncharacterized protein</fullName>
    </submittedName>
</protein>
<comment type="caution">
    <text evidence="2">The sequence shown here is derived from an EMBL/GenBank/DDBJ whole genome shotgun (WGS) entry which is preliminary data.</text>
</comment>
<organism evidence="2 3">
    <name type="scientific">Rhipicephalus sanguineus</name>
    <name type="common">Brown dog tick</name>
    <name type="synonym">Ixodes sanguineus</name>
    <dbReference type="NCBI Taxonomy" id="34632"/>
    <lineage>
        <taxon>Eukaryota</taxon>
        <taxon>Metazoa</taxon>
        <taxon>Ecdysozoa</taxon>
        <taxon>Arthropoda</taxon>
        <taxon>Chelicerata</taxon>
        <taxon>Arachnida</taxon>
        <taxon>Acari</taxon>
        <taxon>Parasitiformes</taxon>
        <taxon>Ixodida</taxon>
        <taxon>Ixodoidea</taxon>
        <taxon>Ixodidae</taxon>
        <taxon>Rhipicephalinae</taxon>
        <taxon>Rhipicephalus</taxon>
        <taxon>Rhipicephalus</taxon>
    </lineage>
</organism>
<dbReference type="Proteomes" id="UP000821837">
    <property type="component" value="Unassembled WGS sequence"/>
</dbReference>
<dbReference type="AlphaFoldDB" id="A0A9D4T367"/>
<reference evidence="2" key="2">
    <citation type="submission" date="2021-09" db="EMBL/GenBank/DDBJ databases">
        <authorList>
            <person name="Jia N."/>
            <person name="Wang J."/>
            <person name="Shi W."/>
            <person name="Du L."/>
            <person name="Sun Y."/>
            <person name="Zhan W."/>
            <person name="Jiang J."/>
            <person name="Wang Q."/>
            <person name="Zhang B."/>
            <person name="Ji P."/>
            <person name="Sakyi L.B."/>
            <person name="Cui X."/>
            <person name="Yuan T."/>
            <person name="Jiang B."/>
            <person name="Yang W."/>
            <person name="Lam T.T.-Y."/>
            <person name="Chang Q."/>
            <person name="Ding S."/>
            <person name="Wang X."/>
            <person name="Zhu J."/>
            <person name="Ruan X."/>
            <person name="Zhao L."/>
            <person name="Wei J."/>
            <person name="Que T."/>
            <person name="Du C."/>
            <person name="Cheng J."/>
            <person name="Dai P."/>
            <person name="Han X."/>
            <person name="Huang E."/>
            <person name="Gao Y."/>
            <person name="Liu J."/>
            <person name="Shao H."/>
            <person name="Ye R."/>
            <person name="Li L."/>
            <person name="Wei W."/>
            <person name="Wang X."/>
            <person name="Wang C."/>
            <person name="Huo Q."/>
            <person name="Li W."/>
            <person name="Guo W."/>
            <person name="Chen H."/>
            <person name="Chen S."/>
            <person name="Zhou L."/>
            <person name="Zhou L."/>
            <person name="Ni X."/>
            <person name="Tian J."/>
            <person name="Zhou Y."/>
            <person name="Sheng Y."/>
            <person name="Liu T."/>
            <person name="Pan Y."/>
            <person name="Xia L."/>
            <person name="Li J."/>
            <person name="Zhao F."/>
            <person name="Cao W."/>
        </authorList>
    </citation>
    <scope>NUCLEOTIDE SEQUENCE</scope>
    <source>
        <strain evidence="2">Rsan-2018</strain>
        <tissue evidence="2">Larvae</tissue>
    </source>
</reference>
<accession>A0A9D4T367</accession>